<gene>
    <name evidence="6" type="ORF">OLEA9_A050985</name>
</gene>
<dbReference type="Proteomes" id="UP000594638">
    <property type="component" value="Unassembled WGS sequence"/>
</dbReference>
<keyword evidence="2" id="KW-0238">DNA-binding</keyword>
<evidence type="ECO:0000256" key="4">
    <source>
        <dbReference type="ARBA" id="ARBA00023242"/>
    </source>
</evidence>
<evidence type="ECO:0000259" key="5">
    <source>
        <dbReference type="PROSITE" id="PS51005"/>
    </source>
</evidence>
<dbReference type="SUPFAM" id="SSF101941">
    <property type="entry name" value="NAC domain"/>
    <property type="match status" value="1"/>
</dbReference>
<dbReference type="InterPro" id="IPR036093">
    <property type="entry name" value="NAC_dom_sf"/>
</dbReference>
<evidence type="ECO:0000256" key="1">
    <source>
        <dbReference type="ARBA" id="ARBA00023015"/>
    </source>
</evidence>
<dbReference type="Gramene" id="OE9A050985T1">
    <property type="protein sequence ID" value="OE9A050985C1"/>
    <property type="gene ID" value="OE9A050985"/>
</dbReference>
<name>A0A8S0ULZ4_OLEEU</name>
<accession>A0A8S0ULZ4</accession>
<organism evidence="6 7">
    <name type="scientific">Olea europaea subsp. europaea</name>
    <dbReference type="NCBI Taxonomy" id="158383"/>
    <lineage>
        <taxon>Eukaryota</taxon>
        <taxon>Viridiplantae</taxon>
        <taxon>Streptophyta</taxon>
        <taxon>Embryophyta</taxon>
        <taxon>Tracheophyta</taxon>
        <taxon>Spermatophyta</taxon>
        <taxon>Magnoliopsida</taxon>
        <taxon>eudicotyledons</taxon>
        <taxon>Gunneridae</taxon>
        <taxon>Pentapetalae</taxon>
        <taxon>asterids</taxon>
        <taxon>lamiids</taxon>
        <taxon>Lamiales</taxon>
        <taxon>Oleaceae</taxon>
        <taxon>Oleeae</taxon>
        <taxon>Olea</taxon>
    </lineage>
</organism>
<comment type="caution">
    <text evidence="6">The sequence shown here is derived from an EMBL/GenBank/DDBJ whole genome shotgun (WGS) entry which is preliminary data.</text>
</comment>
<dbReference type="Gene3D" id="2.170.150.80">
    <property type="entry name" value="NAC domain"/>
    <property type="match status" value="1"/>
</dbReference>
<keyword evidence="3" id="KW-0804">Transcription</keyword>
<dbReference type="PANTHER" id="PTHR31719">
    <property type="entry name" value="NAC TRANSCRIPTION FACTOR 56"/>
    <property type="match status" value="1"/>
</dbReference>
<dbReference type="Pfam" id="PF02365">
    <property type="entry name" value="NAM"/>
    <property type="match status" value="1"/>
</dbReference>
<evidence type="ECO:0000256" key="2">
    <source>
        <dbReference type="ARBA" id="ARBA00023125"/>
    </source>
</evidence>
<reference evidence="6 7" key="1">
    <citation type="submission" date="2019-12" db="EMBL/GenBank/DDBJ databases">
        <authorList>
            <person name="Alioto T."/>
            <person name="Alioto T."/>
            <person name="Gomez Garrido J."/>
        </authorList>
    </citation>
    <scope>NUCLEOTIDE SEQUENCE [LARGE SCALE GENOMIC DNA]</scope>
</reference>
<dbReference type="PROSITE" id="PS51005">
    <property type="entry name" value="NAC"/>
    <property type="match status" value="1"/>
</dbReference>
<protein>
    <submittedName>
        <fullName evidence="6">NAC domain-containing 72-like</fullName>
    </submittedName>
</protein>
<dbReference type="AlphaFoldDB" id="A0A8S0ULZ4"/>
<keyword evidence="4" id="KW-0539">Nucleus</keyword>
<feature type="domain" description="NAC" evidence="5">
    <location>
        <begin position="15"/>
        <end position="172"/>
    </location>
</feature>
<keyword evidence="7" id="KW-1185">Reference proteome</keyword>
<evidence type="ECO:0000313" key="7">
    <source>
        <dbReference type="Proteomes" id="UP000594638"/>
    </source>
</evidence>
<keyword evidence="1" id="KW-0805">Transcription regulation</keyword>
<dbReference type="GO" id="GO:0006355">
    <property type="term" value="P:regulation of DNA-templated transcription"/>
    <property type="evidence" value="ECO:0007669"/>
    <property type="project" value="InterPro"/>
</dbReference>
<dbReference type="PANTHER" id="PTHR31719:SF94">
    <property type="entry name" value="PROTEIN ATAF2"/>
    <property type="match status" value="1"/>
</dbReference>
<evidence type="ECO:0000256" key="3">
    <source>
        <dbReference type="ARBA" id="ARBA00023163"/>
    </source>
</evidence>
<dbReference type="EMBL" id="CACTIH010009049">
    <property type="protein sequence ID" value="CAA3021132.1"/>
    <property type="molecule type" value="Genomic_DNA"/>
</dbReference>
<dbReference type="InterPro" id="IPR003441">
    <property type="entry name" value="NAC-dom"/>
</dbReference>
<evidence type="ECO:0000313" key="6">
    <source>
        <dbReference type="EMBL" id="CAA3021132.1"/>
    </source>
</evidence>
<dbReference type="GO" id="GO:0003677">
    <property type="term" value="F:DNA binding"/>
    <property type="evidence" value="ECO:0007669"/>
    <property type="project" value="UniProtKB-KW"/>
</dbReference>
<proteinExistence type="predicted"/>
<sequence length="374" mass="42418">MAAQEGSTFLVEENIPPGYRFKPTDKELLHFLNLRILNKRISIDAIKDVDLYKYHPNDLCQSETNGTHEGYFFTFRTRKYHKGGRPDRTAADGYWKATRGDIIVQSNGQEVGQKKVLVYYERKSDNNNKGMKTNWIMHEFTIHQMKDVQCSSTNAIPDDKTLDKCICRIYYRTSKSSKNVDHETRRNMIPVQETHVPSANLAATLSYHYHNHVPALDQLSSHGAYLPYQQGSIYDQYQLVHEPVTCMHGEVAIQSNILPSPQPLANIPGDQCIVTQPETGMQSNDQYRHCDYGFDLDFTTPYFSPLFGFLSPMDDNIMDSLLADTSNAQLESSPIPPGQSITQTHGVVRGLGTSNFAASTEDFYLSSPPIEWCE</sequence>